<protein>
    <submittedName>
        <fullName evidence="1">DNA-binding response regulator</fullName>
    </submittedName>
</protein>
<keyword evidence="2" id="KW-1185">Reference proteome</keyword>
<evidence type="ECO:0000313" key="1">
    <source>
        <dbReference type="EMBL" id="MEA3516288.1"/>
    </source>
</evidence>
<reference evidence="1" key="1">
    <citation type="submission" date="2023-12" db="EMBL/GenBank/DDBJ databases">
        <title>Diversity of Rhizobium in root nodule of phaseolus vulgaris.</title>
        <authorList>
            <person name="Wang H."/>
        </authorList>
    </citation>
    <scope>NUCLEOTIDE SEQUENCE</scope>
    <source>
        <strain evidence="1">MJ31</strain>
    </source>
</reference>
<dbReference type="Proteomes" id="UP001304050">
    <property type="component" value="Unassembled WGS sequence"/>
</dbReference>
<name>A0ACC6MSL0_9HYPH</name>
<dbReference type="EMBL" id="JAYESG010000001">
    <property type="protein sequence ID" value="MEA3516288.1"/>
    <property type="molecule type" value="Genomic_DNA"/>
</dbReference>
<organism evidence="1 2">
    <name type="scientific">Rhizobium mulingense</name>
    <dbReference type="NCBI Taxonomy" id="3031128"/>
    <lineage>
        <taxon>Bacteria</taxon>
        <taxon>Pseudomonadati</taxon>
        <taxon>Pseudomonadota</taxon>
        <taxon>Alphaproteobacteria</taxon>
        <taxon>Hyphomicrobiales</taxon>
        <taxon>Rhizobiaceae</taxon>
        <taxon>Rhizobium/Agrobacterium group</taxon>
        <taxon>Rhizobium</taxon>
    </lineage>
</organism>
<evidence type="ECO:0000313" key="2">
    <source>
        <dbReference type="Proteomes" id="UP001304050"/>
    </source>
</evidence>
<proteinExistence type="predicted"/>
<keyword evidence="1" id="KW-0238">DNA-binding</keyword>
<accession>A0ACC6MSL0</accession>
<comment type="caution">
    <text evidence="1">The sequence shown here is derived from an EMBL/GenBank/DDBJ whole genome shotgun (WGS) entry which is preliminary data.</text>
</comment>
<gene>
    <name evidence="1" type="ORF">U8465_03855</name>
</gene>
<sequence>MKHLEGAVGAKPEPDGYREGNADIAPLRKRRLTGELYERDGKVEILIAELAALPRDELIGRAAITKRSDPGYVPSECLVYFIRASRHDNNEAWFERLYRILMERVLRSVPKSESSDGRTESLTRSVVRDKVFSRFVEILSADRASYVDKLDFFEVRFDGAVASFRRDAQEQVWRDENRSKPLEYDEESGELAAEVEAAAGVHDPFAASDFDDPTYRSRLDAAIEALPPEQIRIIHMLKEGFPIDSKEPDVMTIAKALGRSEKTIRTYRDKAIAALRLALANGEHQ</sequence>